<dbReference type="AlphaFoldDB" id="A0A426ZNT6"/>
<comment type="caution">
    <text evidence="1">The sequence shown here is derived from an EMBL/GenBank/DDBJ whole genome shotgun (WGS) entry which is preliminary data.</text>
</comment>
<evidence type="ECO:0000313" key="2">
    <source>
        <dbReference type="Proteomes" id="UP000287651"/>
    </source>
</evidence>
<proteinExistence type="predicted"/>
<dbReference type="Proteomes" id="UP000287651">
    <property type="component" value="Unassembled WGS sequence"/>
</dbReference>
<reference evidence="1 2" key="1">
    <citation type="journal article" date="2014" name="Agronomy (Basel)">
        <title>A Draft Genome Sequence for Ensete ventricosum, the Drought-Tolerant Tree Against Hunger.</title>
        <authorList>
            <person name="Harrison J."/>
            <person name="Moore K.A."/>
            <person name="Paszkiewicz K."/>
            <person name="Jones T."/>
            <person name="Grant M."/>
            <person name="Ambacheew D."/>
            <person name="Muzemil S."/>
            <person name="Studholme D.J."/>
        </authorList>
    </citation>
    <scope>NUCLEOTIDE SEQUENCE [LARGE SCALE GENOMIC DNA]</scope>
</reference>
<protein>
    <submittedName>
        <fullName evidence="1">Uncharacterized protein</fullName>
    </submittedName>
</protein>
<sequence>MSHLLLWRRSVSRGRMTPTIKEIRLGPDMDEDYGVGVDEEVVDRPFHRLLAVLILVDRHHRQRHPPGLMADVI</sequence>
<accession>A0A426ZNT6</accession>
<evidence type="ECO:0000313" key="1">
    <source>
        <dbReference type="EMBL" id="RRT65659.1"/>
    </source>
</evidence>
<name>A0A426ZNT6_ENSVE</name>
<dbReference type="EMBL" id="AMZH03005738">
    <property type="protein sequence ID" value="RRT65659.1"/>
    <property type="molecule type" value="Genomic_DNA"/>
</dbReference>
<gene>
    <name evidence="1" type="ORF">B296_00040920</name>
</gene>
<organism evidence="1 2">
    <name type="scientific">Ensete ventricosum</name>
    <name type="common">Abyssinian banana</name>
    <name type="synonym">Musa ensete</name>
    <dbReference type="NCBI Taxonomy" id="4639"/>
    <lineage>
        <taxon>Eukaryota</taxon>
        <taxon>Viridiplantae</taxon>
        <taxon>Streptophyta</taxon>
        <taxon>Embryophyta</taxon>
        <taxon>Tracheophyta</taxon>
        <taxon>Spermatophyta</taxon>
        <taxon>Magnoliopsida</taxon>
        <taxon>Liliopsida</taxon>
        <taxon>Zingiberales</taxon>
        <taxon>Musaceae</taxon>
        <taxon>Ensete</taxon>
    </lineage>
</organism>